<evidence type="ECO:0000256" key="16">
    <source>
        <dbReference type="PROSITE-ProRule" id="PRU00433"/>
    </source>
</evidence>
<dbReference type="Gene3D" id="2.60.40.420">
    <property type="entry name" value="Cupredoxins - blue copper proteins"/>
    <property type="match status" value="1"/>
</dbReference>
<evidence type="ECO:0000259" key="20">
    <source>
        <dbReference type="PROSITE" id="PS50857"/>
    </source>
</evidence>
<keyword evidence="8" id="KW-1278">Translocase</keyword>
<evidence type="ECO:0000256" key="1">
    <source>
        <dbReference type="ARBA" id="ARBA00004141"/>
    </source>
</evidence>
<dbReference type="PROSITE" id="PS50857">
    <property type="entry name" value="COX2_CUA"/>
    <property type="match status" value="1"/>
</dbReference>
<evidence type="ECO:0000256" key="9">
    <source>
        <dbReference type="ARBA" id="ARBA00022982"/>
    </source>
</evidence>
<keyword evidence="13 19" id="KW-0472">Membrane</keyword>
<evidence type="ECO:0000256" key="19">
    <source>
        <dbReference type="SAM" id="Phobius"/>
    </source>
</evidence>
<dbReference type="PANTHER" id="PTHR22888:SF10">
    <property type="entry name" value="CYTOCHROME C OXIDASE SUBUNIT 2"/>
    <property type="match status" value="1"/>
</dbReference>
<evidence type="ECO:0000256" key="3">
    <source>
        <dbReference type="ARBA" id="ARBA00022448"/>
    </source>
</evidence>
<evidence type="ECO:0000256" key="18">
    <source>
        <dbReference type="RuleBase" id="RU004024"/>
    </source>
</evidence>
<keyword evidence="7 16" id="KW-0479">Metal-binding</keyword>
<dbReference type="Proteomes" id="UP000247476">
    <property type="component" value="Unassembled WGS sequence"/>
</dbReference>
<dbReference type="SUPFAM" id="SSF46626">
    <property type="entry name" value="Cytochrome c"/>
    <property type="match status" value="1"/>
</dbReference>
<dbReference type="NCBIfam" id="TIGR02866">
    <property type="entry name" value="CoxB"/>
    <property type="match status" value="1"/>
</dbReference>
<keyword evidence="24" id="KW-1185">Reference proteome</keyword>
<dbReference type="GO" id="GO:0004129">
    <property type="term" value="F:cytochrome-c oxidase activity"/>
    <property type="evidence" value="ECO:0007669"/>
    <property type="project" value="UniProtKB-EC"/>
</dbReference>
<gene>
    <name evidence="23" type="primary">coxB</name>
    <name evidence="23" type="ORF">DLM86_31385</name>
</gene>
<organism evidence="23 24">
    <name type="scientific">Paenibacillus flagellatus</name>
    <dbReference type="NCBI Taxonomy" id="2211139"/>
    <lineage>
        <taxon>Bacteria</taxon>
        <taxon>Bacillati</taxon>
        <taxon>Bacillota</taxon>
        <taxon>Bacilli</taxon>
        <taxon>Bacillales</taxon>
        <taxon>Paenibacillaceae</taxon>
        <taxon>Paenibacillus</taxon>
    </lineage>
</organism>
<dbReference type="InterPro" id="IPR036909">
    <property type="entry name" value="Cyt_c-like_dom_sf"/>
</dbReference>
<dbReference type="InterPro" id="IPR011759">
    <property type="entry name" value="Cyt_c_oxidase_su2_TM_dom"/>
</dbReference>
<feature type="domain" description="Cytochrome c" evidence="22">
    <location>
        <begin position="247"/>
        <end position="357"/>
    </location>
</feature>
<dbReference type="InterPro" id="IPR036257">
    <property type="entry name" value="Cyt_c_oxidase_su2_TM_sf"/>
</dbReference>
<evidence type="ECO:0000313" key="24">
    <source>
        <dbReference type="Proteomes" id="UP000247476"/>
    </source>
</evidence>
<protein>
    <recommendedName>
        <fullName evidence="18">Cytochrome c oxidase subunit 2</fullName>
        <ecNumber evidence="18">7.1.1.9</ecNumber>
    </recommendedName>
</protein>
<dbReference type="InterPro" id="IPR009056">
    <property type="entry name" value="Cyt_c-like_dom"/>
</dbReference>
<evidence type="ECO:0000256" key="4">
    <source>
        <dbReference type="ARBA" id="ARBA00022617"/>
    </source>
</evidence>
<dbReference type="PROSITE" id="PS51007">
    <property type="entry name" value="CYTC"/>
    <property type="match status" value="1"/>
</dbReference>
<evidence type="ECO:0000256" key="17">
    <source>
        <dbReference type="RuleBase" id="RU000456"/>
    </source>
</evidence>
<name>A0A2V5JXP1_9BACL</name>
<evidence type="ECO:0000256" key="2">
    <source>
        <dbReference type="ARBA" id="ARBA00007866"/>
    </source>
</evidence>
<dbReference type="Pfam" id="PF00116">
    <property type="entry name" value="COX2"/>
    <property type="match status" value="1"/>
</dbReference>
<dbReference type="Gene3D" id="1.10.287.90">
    <property type="match status" value="1"/>
</dbReference>
<dbReference type="InterPro" id="IPR001505">
    <property type="entry name" value="Copper_CuA"/>
</dbReference>
<dbReference type="GO" id="GO:0042773">
    <property type="term" value="P:ATP synthesis coupled electron transport"/>
    <property type="evidence" value="ECO:0007669"/>
    <property type="project" value="TreeGrafter"/>
</dbReference>
<dbReference type="GO" id="GO:0005507">
    <property type="term" value="F:copper ion binding"/>
    <property type="evidence" value="ECO:0007669"/>
    <property type="project" value="InterPro"/>
</dbReference>
<comment type="cofactor">
    <cofactor evidence="18">
        <name>Cu cation</name>
        <dbReference type="ChEBI" id="CHEBI:23378"/>
    </cofactor>
    <text evidence="18">Binds a copper A center.</text>
</comment>
<accession>A0A2V5JXP1</accession>
<dbReference type="PROSITE" id="PS51257">
    <property type="entry name" value="PROKAR_LIPOPROTEIN"/>
    <property type="match status" value="1"/>
</dbReference>
<evidence type="ECO:0000256" key="6">
    <source>
        <dbReference type="ARBA" id="ARBA00022692"/>
    </source>
</evidence>
<reference evidence="23 24" key="1">
    <citation type="submission" date="2018-05" db="EMBL/GenBank/DDBJ databases">
        <title>Paenibacillus flagellatus sp. nov., isolated from selenium mineral soil.</title>
        <authorList>
            <person name="Dai X."/>
        </authorList>
    </citation>
    <scope>NUCLEOTIDE SEQUENCE [LARGE SCALE GENOMIC DNA]</scope>
    <source>
        <strain evidence="23 24">DXL2</strain>
    </source>
</reference>
<dbReference type="PROSITE" id="PS00078">
    <property type="entry name" value="COX2"/>
    <property type="match status" value="1"/>
</dbReference>
<dbReference type="Pfam" id="PF00034">
    <property type="entry name" value="Cytochrom_C"/>
    <property type="match status" value="1"/>
</dbReference>
<evidence type="ECO:0000256" key="7">
    <source>
        <dbReference type="ARBA" id="ARBA00022723"/>
    </source>
</evidence>
<dbReference type="Pfam" id="PF02790">
    <property type="entry name" value="COX2_TM"/>
    <property type="match status" value="1"/>
</dbReference>
<dbReference type="PROSITE" id="PS50999">
    <property type="entry name" value="COX2_TM"/>
    <property type="match status" value="1"/>
</dbReference>
<keyword evidence="12 18" id="KW-0186">Copper</keyword>
<dbReference type="InterPro" id="IPR008972">
    <property type="entry name" value="Cupredoxin"/>
</dbReference>
<sequence>MRRWQSAWRLIPLFAVLTFVLTGCGLENLTALDPKGPVAEKQLSVIYLSLIVMIGVFAVVAIIYVYVLLRFRKRPGQTGIPKQVEGNHKLEIIWTVIPFLLLIVIAIPTVKYTFELDKDYSKDPNALQVKVTGHQFWWEFEYMNEKVTTAQDLIIPTGRTIAFHLESADVIHSFWVPTLGGKKDTNPGMTNMHYLKADKVGTYYGKCAELCGTSHALMDFKVKAVTPEEFDRWITSMKTPTAAATSVQAQEGEKIFKDKCLACHAIYNTQSKQVEGGKVGPNLVNYADRSTVAGILFNRESGDLKNNLKKWLDDPQAVKPGNLMPNPKNVPGSKMETSLDLNDQQINALVEYLAGQKQK</sequence>
<dbReference type="AlphaFoldDB" id="A0A2V5JXP1"/>
<dbReference type="InterPro" id="IPR045187">
    <property type="entry name" value="CcO_II"/>
</dbReference>
<keyword evidence="11 16" id="KW-0408">Iron</keyword>
<dbReference type="GO" id="GO:0020037">
    <property type="term" value="F:heme binding"/>
    <property type="evidence" value="ECO:0007669"/>
    <property type="project" value="InterPro"/>
</dbReference>
<evidence type="ECO:0000256" key="5">
    <source>
        <dbReference type="ARBA" id="ARBA00022660"/>
    </source>
</evidence>
<dbReference type="InterPro" id="IPR034236">
    <property type="entry name" value="CuRO_CcO_Caa3_II"/>
</dbReference>
<feature type="transmembrane region" description="Helical" evidence="19">
    <location>
        <begin position="90"/>
        <end position="110"/>
    </location>
</feature>
<evidence type="ECO:0000256" key="14">
    <source>
        <dbReference type="ARBA" id="ARBA00024688"/>
    </source>
</evidence>
<feature type="domain" description="Cytochrome oxidase subunit II copper A binding" evidence="20">
    <location>
        <begin position="124"/>
        <end position="236"/>
    </location>
</feature>
<evidence type="ECO:0000256" key="15">
    <source>
        <dbReference type="ARBA" id="ARBA00047816"/>
    </source>
</evidence>
<evidence type="ECO:0000256" key="10">
    <source>
        <dbReference type="ARBA" id="ARBA00022989"/>
    </source>
</evidence>
<dbReference type="SUPFAM" id="SSF49503">
    <property type="entry name" value="Cupredoxins"/>
    <property type="match status" value="1"/>
</dbReference>
<dbReference type="PRINTS" id="PR01166">
    <property type="entry name" value="CYCOXIDASEII"/>
</dbReference>
<keyword evidence="4 16" id="KW-0349">Heme</keyword>
<comment type="similarity">
    <text evidence="2 17">Belongs to the cytochrome c oxidase subunit 2 family.</text>
</comment>
<evidence type="ECO:0000256" key="13">
    <source>
        <dbReference type="ARBA" id="ARBA00023136"/>
    </source>
</evidence>
<evidence type="ECO:0000256" key="12">
    <source>
        <dbReference type="ARBA" id="ARBA00023008"/>
    </source>
</evidence>
<evidence type="ECO:0000259" key="22">
    <source>
        <dbReference type="PROSITE" id="PS51007"/>
    </source>
</evidence>
<comment type="function">
    <text evidence="14 18">Subunits I and II form the functional core of the enzyme complex. Electrons originating in cytochrome c are transferred via heme a and Cu(A) to the binuclear center formed by heme a3 and Cu(B).</text>
</comment>
<comment type="caution">
    <text evidence="23">The sequence shown here is derived from an EMBL/GenBank/DDBJ whole genome shotgun (WGS) entry which is preliminary data.</text>
</comment>
<feature type="transmembrane region" description="Helical" evidence="19">
    <location>
        <begin position="45"/>
        <end position="69"/>
    </location>
</feature>
<comment type="catalytic activity">
    <reaction evidence="15 18">
        <text>4 Fe(II)-[cytochrome c] + O2 + 8 H(+)(in) = 4 Fe(III)-[cytochrome c] + 2 H2O + 4 H(+)(out)</text>
        <dbReference type="Rhea" id="RHEA:11436"/>
        <dbReference type="Rhea" id="RHEA-COMP:10350"/>
        <dbReference type="Rhea" id="RHEA-COMP:14399"/>
        <dbReference type="ChEBI" id="CHEBI:15377"/>
        <dbReference type="ChEBI" id="CHEBI:15378"/>
        <dbReference type="ChEBI" id="CHEBI:15379"/>
        <dbReference type="ChEBI" id="CHEBI:29033"/>
        <dbReference type="ChEBI" id="CHEBI:29034"/>
        <dbReference type="EC" id="7.1.1.9"/>
    </reaction>
</comment>
<feature type="domain" description="Cytochrome oxidase subunit II transmembrane region profile" evidence="21">
    <location>
        <begin position="23"/>
        <end position="120"/>
    </location>
</feature>
<keyword evidence="3 17" id="KW-0813">Transport</keyword>
<keyword evidence="10 19" id="KW-1133">Transmembrane helix</keyword>
<comment type="subcellular location">
    <subcellularLocation>
        <location evidence="17">Cell membrane</location>
        <topology evidence="17">Multi-pass membrane protein</topology>
    </subcellularLocation>
    <subcellularLocation>
        <location evidence="1">Membrane</location>
        <topology evidence="1">Multi-pass membrane protein</topology>
    </subcellularLocation>
</comment>
<dbReference type="EMBL" id="QJVJ01000027">
    <property type="protein sequence ID" value="PYI49974.1"/>
    <property type="molecule type" value="Genomic_DNA"/>
</dbReference>
<dbReference type="RefSeq" id="WP_110844159.1">
    <property type="nucleotide sequence ID" value="NZ_QJVJ01000027.1"/>
</dbReference>
<evidence type="ECO:0000313" key="23">
    <source>
        <dbReference type="EMBL" id="PYI49974.1"/>
    </source>
</evidence>
<dbReference type="InterPro" id="IPR014222">
    <property type="entry name" value="Cyt_c_oxidase_su2"/>
</dbReference>
<dbReference type="EC" id="7.1.1.9" evidence="18"/>
<dbReference type="InterPro" id="IPR002429">
    <property type="entry name" value="CcO_II-like_C"/>
</dbReference>
<proteinExistence type="inferred from homology"/>
<dbReference type="OrthoDB" id="9781261at2"/>
<evidence type="ECO:0000256" key="11">
    <source>
        <dbReference type="ARBA" id="ARBA00023004"/>
    </source>
</evidence>
<evidence type="ECO:0000256" key="8">
    <source>
        <dbReference type="ARBA" id="ARBA00022967"/>
    </source>
</evidence>
<dbReference type="SUPFAM" id="SSF81464">
    <property type="entry name" value="Cytochrome c oxidase subunit II-like, transmembrane region"/>
    <property type="match status" value="1"/>
</dbReference>
<keyword evidence="9 17" id="KW-0249">Electron transport</keyword>
<evidence type="ECO:0000259" key="21">
    <source>
        <dbReference type="PROSITE" id="PS50999"/>
    </source>
</evidence>
<keyword evidence="5 17" id="KW-0679">Respiratory chain</keyword>
<dbReference type="CDD" id="cd04213">
    <property type="entry name" value="CuRO_CcO_Caa3_II"/>
    <property type="match status" value="1"/>
</dbReference>
<dbReference type="GO" id="GO:0005886">
    <property type="term" value="C:plasma membrane"/>
    <property type="evidence" value="ECO:0007669"/>
    <property type="project" value="UniProtKB-SubCell"/>
</dbReference>
<dbReference type="GO" id="GO:0016491">
    <property type="term" value="F:oxidoreductase activity"/>
    <property type="evidence" value="ECO:0007669"/>
    <property type="project" value="InterPro"/>
</dbReference>
<keyword evidence="6 17" id="KW-0812">Transmembrane</keyword>
<dbReference type="PANTHER" id="PTHR22888">
    <property type="entry name" value="CYTOCHROME C OXIDASE, SUBUNIT II"/>
    <property type="match status" value="1"/>
</dbReference>